<evidence type="ECO:0000256" key="3">
    <source>
        <dbReference type="ARBA" id="ARBA00022679"/>
    </source>
</evidence>
<dbReference type="InterPro" id="IPR001736">
    <property type="entry name" value="PLipase_D/transphosphatidylase"/>
</dbReference>
<dbReference type="EC" id="2.7.8.-" evidence="9"/>
<evidence type="ECO:0000256" key="6">
    <source>
        <dbReference type="ARBA" id="ARBA00023136"/>
    </source>
</evidence>
<dbReference type="InterPro" id="IPR025202">
    <property type="entry name" value="PLD-like_dom"/>
</dbReference>
<feature type="domain" description="PLD phosphodiesterase" evidence="11">
    <location>
        <begin position="289"/>
        <end position="316"/>
    </location>
</feature>
<keyword evidence="1 9" id="KW-1003">Cell membrane</keyword>
<dbReference type="CDD" id="cd09159">
    <property type="entry name" value="PLDc_ybhO_like_2"/>
    <property type="match status" value="1"/>
</dbReference>
<name>A0A839SYD1_AZOMA</name>
<evidence type="ECO:0000256" key="1">
    <source>
        <dbReference type="ARBA" id="ARBA00022475"/>
    </source>
</evidence>
<feature type="active site" evidence="9">
    <location>
        <position position="120"/>
    </location>
</feature>
<evidence type="ECO:0000313" key="13">
    <source>
        <dbReference type="Proteomes" id="UP000549250"/>
    </source>
</evidence>
<comment type="function">
    <text evidence="9">Catalyzes the phosphatidyl group transfer from one phosphatidylglycerol molecule to another to form cardiolipin (CL) (diphosphatidylglycerol) and glycerol.</text>
</comment>
<feature type="active site" evidence="9">
    <location>
        <position position="301"/>
    </location>
</feature>
<dbReference type="GO" id="GO:0008808">
    <property type="term" value="F:cardiolipin synthase activity"/>
    <property type="evidence" value="ECO:0007669"/>
    <property type="project" value="InterPro"/>
</dbReference>
<feature type="region of interest" description="Disordered" evidence="10">
    <location>
        <begin position="392"/>
        <end position="414"/>
    </location>
</feature>
<feature type="active site" evidence="9">
    <location>
        <position position="115"/>
    </location>
</feature>
<keyword evidence="8 9" id="KW-1208">Phospholipid metabolism</keyword>
<dbReference type="PROSITE" id="PS50035">
    <property type="entry name" value="PLD"/>
    <property type="match status" value="2"/>
</dbReference>
<dbReference type="SUPFAM" id="SSF56024">
    <property type="entry name" value="Phospholipase D/nuclease"/>
    <property type="match status" value="2"/>
</dbReference>
<keyword evidence="5 9" id="KW-0443">Lipid metabolism</keyword>
<dbReference type="EMBL" id="JACHXI010000002">
    <property type="protein sequence ID" value="MBB3102361.1"/>
    <property type="molecule type" value="Genomic_DNA"/>
</dbReference>
<feature type="active site" evidence="9">
    <location>
        <position position="296"/>
    </location>
</feature>
<keyword evidence="6 9" id="KW-0472">Membrane</keyword>
<gene>
    <name evidence="9" type="primary">clsB</name>
    <name evidence="12" type="ORF">FHR87_000734</name>
</gene>
<evidence type="ECO:0000256" key="9">
    <source>
        <dbReference type="HAMAP-Rule" id="MF_01917"/>
    </source>
</evidence>
<dbReference type="AlphaFoldDB" id="A0A839SYD1"/>
<comment type="catalytic activity">
    <reaction evidence="9">
        <text>2 a 1,2-diacyl-sn-glycero-3-phospho-(1'-sn-glycerol) = a cardiolipin + glycerol</text>
        <dbReference type="Rhea" id="RHEA:31451"/>
        <dbReference type="ChEBI" id="CHEBI:17754"/>
        <dbReference type="ChEBI" id="CHEBI:62237"/>
        <dbReference type="ChEBI" id="CHEBI:64716"/>
    </reaction>
</comment>
<proteinExistence type="inferred from homology"/>
<feature type="domain" description="PLD phosphodiesterase" evidence="11">
    <location>
        <begin position="108"/>
        <end position="135"/>
    </location>
</feature>
<dbReference type="Pfam" id="PF13091">
    <property type="entry name" value="PLDc_2"/>
    <property type="match status" value="2"/>
</dbReference>
<comment type="caution">
    <text evidence="12">The sequence shown here is derived from an EMBL/GenBank/DDBJ whole genome shotgun (WGS) entry which is preliminary data.</text>
</comment>
<dbReference type="PANTHER" id="PTHR21248">
    <property type="entry name" value="CARDIOLIPIN SYNTHASE"/>
    <property type="match status" value="1"/>
</dbReference>
<dbReference type="RefSeq" id="WP_183165353.1">
    <property type="nucleotide sequence ID" value="NZ_JACHXI010000002.1"/>
</dbReference>
<keyword evidence="4" id="KW-0677">Repeat</keyword>
<comment type="subcellular location">
    <subcellularLocation>
        <location evidence="9">Cell membrane</location>
        <topology evidence="9">Peripheral membrane protein</topology>
    </subcellularLocation>
</comment>
<dbReference type="PANTHER" id="PTHR21248:SF23">
    <property type="entry name" value="CARDIOLIPIN SYNTHASE B"/>
    <property type="match status" value="1"/>
</dbReference>
<dbReference type="InterPro" id="IPR030872">
    <property type="entry name" value="Cardiolipin_synth_ClsB"/>
</dbReference>
<dbReference type="Proteomes" id="UP000549250">
    <property type="component" value="Unassembled WGS sequence"/>
</dbReference>
<keyword evidence="3 9" id="KW-0808">Transferase</keyword>
<evidence type="ECO:0000256" key="7">
    <source>
        <dbReference type="ARBA" id="ARBA00023209"/>
    </source>
</evidence>
<dbReference type="SMART" id="SM00155">
    <property type="entry name" value="PLDc"/>
    <property type="match status" value="2"/>
</dbReference>
<keyword evidence="13" id="KW-1185">Reference proteome</keyword>
<sequence>MKFSWRDGNRLQLLENGEEFFPAVFSAIEQARSEILIETFILFEDKVGLALYKVLLEAAGRGVRIDLTVDGYGTPELSPGFVASLTRAGVRIHVYDPRKRLLGRRINLFRRLHRKIVVIDGVIAFIGGINYSADHLDDYGPEAKQDYALQVEGPVVRDIHRSALHTITPLTYRLRWWRRHARPLAEGSPGPIRGEARALFAARDNHHHRTDIEQHYLEAIRNARSRLLIANAYFFPGYRVLREIRNAARRGVRVRLILQGQPDMPIARFGARMLYNYLLRDGVEIYEYCRRPLHAKVALADYEWSTVGSSNLDPLSLSLNLEANLIIRDYSFNKKLHANLENLLGNDCQSIPLERIVRGYWWRAPLVFMIFHFLRHFPAITGMIPARSHPLTILSEEPEQPRTNTASPLQREHP</sequence>
<evidence type="ECO:0000256" key="8">
    <source>
        <dbReference type="ARBA" id="ARBA00023264"/>
    </source>
</evidence>
<accession>A0A839SYD1</accession>
<organism evidence="12 13">
    <name type="scientific">Azomonas macrocytogenes</name>
    <name type="common">Azotobacter macrocytogenes</name>
    <dbReference type="NCBI Taxonomy" id="69962"/>
    <lineage>
        <taxon>Bacteria</taxon>
        <taxon>Pseudomonadati</taxon>
        <taxon>Pseudomonadota</taxon>
        <taxon>Gammaproteobacteria</taxon>
        <taxon>Pseudomonadales</taxon>
        <taxon>Pseudomonadaceae</taxon>
        <taxon>Azomonas</taxon>
    </lineage>
</organism>
<dbReference type="CDD" id="cd09110">
    <property type="entry name" value="PLDc_CLS_1"/>
    <property type="match status" value="1"/>
</dbReference>
<evidence type="ECO:0000313" key="12">
    <source>
        <dbReference type="EMBL" id="MBB3102361.1"/>
    </source>
</evidence>
<reference evidence="12 13" key="1">
    <citation type="submission" date="2020-08" db="EMBL/GenBank/DDBJ databases">
        <title>Genomic Encyclopedia of Type Strains, Phase III (KMG-III): the genomes of soil and plant-associated and newly described type strains.</title>
        <authorList>
            <person name="Whitman W."/>
        </authorList>
    </citation>
    <scope>NUCLEOTIDE SEQUENCE [LARGE SCALE GENOMIC DNA]</scope>
    <source>
        <strain evidence="12 13">CECT 4462</strain>
    </source>
</reference>
<evidence type="ECO:0000259" key="11">
    <source>
        <dbReference type="PROSITE" id="PS50035"/>
    </source>
</evidence>
<evidence type="ECO:0000256" key="2">
    <source>
        <dbReference type="ARBA" id="ARBA00022516"/>
    </source>
</evidence>
<feature type="active site" evidence="9">
    <location>
        <position position="113"/>
    </location>
</feature>
<keyword evidence="7 9" id="KW-0594">Phospholipid biosynthesis</keyword>
<comment type="similarity">
    <text evidence="9">Belongs to the phospholipase D family. Cardiolipin synthase subfamily. ClsB sub-subfamily.</text>
</comment>
<feature type="active site" evidence="9">
    <location>
        <position position="294"/>
    </location>
</feature>
<keyword evidence="2 9" id="KW-0444">Lipid biosynthesis</keyword>
<evidence type="ECO:0000256" key="4">
    <source>
        <dbReference type="ARBA" id="ARBA00022737"/>
    </source>
</evidence>
<dbReference type="NCBIfam" id="NF008427">
    <property type="entry name" value="PRK11263.1"/>
    <property type="match status" value="1"/>
</dbReference>
<protein>
    <recommendedName>
        <fullName evidence="9">Cardiolipin synthase B</fullName>
        <shortName evidence="9">CL synthase</shortName>
        <ecNumber evidence="9">2.7.8.-</ecNumber>
    </recommendedName>
</protein>
<evidence type="ECO:0000256" key="10">
    <source>
        <dbReference type="SAM" id="MobiDB-lite"/>
    </source>
</evidence>
<evidence type="ECO:0000256" key="5">
    <source>
        <dbReference type="ARBA" id="ARBA00023098"/>
    </source>
</evidence>
<dbReference type="HAMAP" id="MF_01917">
    <property type="entry name" value="Cardiolipin_synth_ClsB"/>
    <property type="match status" value="1"/>
</dbReference>
<dbReference type="Gene3D" id="3.30.870.10">
    <property type="entry name" value="Endonuclease Chain A"/>
    <property type="match status" value="2"/>
</dbReference>
<dbReference type="GO" id="GO:0005886">
    <property type="term" value="C:plasma membrane"/>
    <property type="evidence" value="ECO:0007669"/>
    <property type="project" value="UniProtKB-SubCell"/>
</dbReference>
<dbReference type="GO" id="GO:0032049">
    <property type="term" value="P:cardiolipin biosynthetic process"/>
    <property type="evidence" value="ECO:0007669"/>
    <property type="project" value="InterPro"/>
</dbReference>